<dbReference type="SMART" id="SM00860">
    <property type="entry name" value="SMI1_KNR4"/>
    <property type="match status" value="1"/>
</dbReference>
<dbReference type="InterPro" id="IPR037883">
    <property type="entry name" value="Knr4/Smi1-like_sf"/>
</dbReference>
<protein>
    <recommendedName>
        <fullName evidence="1">Knr4/Smi1-like domain-containing protein</fullName>
    </recommendedName>
</protein>
<feature type="domain" description="Knr4/Smi1-like" evidence="1">
    <location>
        <begin position="26"/>
        <end position="165"/>
    </location>
</feature>
<keyword evidence="3" id="KW-1185">Reference proteome</keyword>
<dbReference type="Proteomes" id="UP000000844">
    <property type="component" value="Chromosome"/>
</dbReference>
<dbReference type="InterPro" id="IPR018958">
    <property type="entry name" value="Knr4/Smi1-like_dom"/>
</dbReference>
<dbReference type="SUPFAM" id="SSF160631">
    <property type="entry name" value="SMI1/KNR4-like"/>
    <property type="match status" value="1"/>
</dbReference>
<dbReference type="Pfam" id="PF09346">
    <property type="entry name" value="SMI1_KNR4"/>
    <property type="match status" value="1"/>
</dbReference>
<evidence type="ECO:0000259" key="1">
    <source>
        <dbReference type="SMART" id="SM00860"/>
    </source>
</evidence>
<proteinExistence type="predicted"/>
<dbReference type="eggNOG" id="COG4282">
    <property type="taxonomic scope" value="Bacteria"/>
</dbReference>
<dbReference type="AlphaFoldDB" id="D3Q0Z3"/>
<accession>D3Q0Z3</accession>
<sequence length="192" mass="21344">MTQSWARIESWLAVHAPRTLADLDPPATAEEIAAAERAIGLTFPAALVESLLRHAGTGRVNMLPLWGLSDPAEIVREWRLLNGLWNDDADAKARLAQLDHDAEVDDLMWHPQWIPLGRDYGGGGLVIDLRANGRTGRIGERDRDEGTLFDDEELWRTSLPALLSELARCLETGEQFTGYAPKAEQGELLWDP</sequence>
<gene>
    <name evidence="2" type="ordered locus">Snas_4092</name>
</gene>
<organism evidence="2 3">
    <name type="scientific">Stackebrandtia nassauensis (strain DSM 44728 / CIP 108903 / NRRL B-16338 / NBRC 102104 / LLR-40K-21)</name>
    <dbReference type="NCBI Taxonomy" id="446470"/>
    <lineage>
        <taxon>Bacteria</taxon>
        <taxon>Bacillati</taxon>
        <taxon>Actinomycetota</taxon>
        <taxon>Actinomycetes</taxon>
        <taxon>Glycomycetales</taxon>
        <taxon>Glycomycetaceae</taxon>
        <taxon>Stackebrandtia</taxon>
    </lineage>
</organism>
<dbReference type="KEGG" id="sna:Snas_4092"/>
<evidence type="ECO:0000313" key="3">
    <source>
        <dbReference type="Proteomes" id="UP000000844"/>
    </source>
</evidence>
<dbReference type="STRING" id="446470.Snas_4092"/>
<dbReference type="PANTHER" id="PTHR47432:SF1">
    <property type="entry name" value="CELL WALL ASSEMBLY REGULATOR SMI1"/>
    <property type="match status" value="1"/>
</dbReference>
<dbReference type="EMBL" id="CP001778">
    <property type="protein sequence ID" value="ADD43743.1"/>
    <property type="molecule type" value="Genomic_DNA"/>
</dbReference>
<dbReference type="PANTHER" id="PTHR47432">
    <property type="entry name" value="CELL WALL ASSEMBLY REGULATOR SMI1"/>
    <property type="match status" value="1"/>
</dbReference>
<dbReference type="HOGENOM" id="CLU_085722_0_0_11"/>
<dbReference type="InterPro" id="IPR051873">
    <property type="entry name" value="KNR4/SMI1_regulator"/>
</dbReference>
<evidence type="ECO:0000313" key="2">
    <source>
        <dbReference type="EMBL" id="ADD43743.1"/>
    </source>
</evidence>
<reference evidence="2 3" key="1">
    <citation type="journal article" date="2009" name="Stand. Genomic Sci.">
        <title>Complete genome sequence of Stackebrandtia nassauensis type strain (LLR-40K-21).</title>
        <authorList>
            <person name="Munk C."/>
            <person name="Lapidus A."/>
            <person name="Copeland A."/>
            <person name="Jando M."/>
            <person name="Mayilraj S."/>
            <person name="Glavina Del Rio T."/>
            <person name="Nolan M."/>
            <person name="Chen F."/>
            <person name="Lucas S."/>
            <person name="Tice H."/>
            <person name="Cheng J.F."/>
            <person name="Han C."/>
            <person name="Detter J.C."/>
            <person name="Bruce D."/>
            <person name="Goodwin L."/>
            <person name="Chain P."/>
            <person name="Pitluck S."/>
            <person name="Goker M."/>
            <person name="Ovchinikova G."/>
            <person name="Pati A."/>
            <person name="Ivanova N."/>
            <person name="Mavromatis K."/>
            <person name="Chen A."/>
            <person name="Palaniappan K."/>
            <person name="Land M."/>
            <person name="Hauser L."/>
            <person name="Chang Y.J."/>
            <person name="Jeffries C.D."/>
            <person name="Bristow J."/>
            <person name="Eisen J.A."/>
            <person name="Markowitz V."/>
            <person name="Hugenholtz P."/>
            <person name="Kyrpides N.C."/>
            <person name="Klenk H.P."/>
        </authorList>
    </citation>
    <scope>NUCLEOTIDE SEQUENCE [LARGE SCALE GENOMIC DNA]</scope>
    <source>
        <strain evidence="3">DSM 44728 / CIP 108903 / NRRL B-16338 / NBRC 102104 / LLR-40K-21</strain>
    </source>
</reference>
<name>D3Q0Z3_STANL</name>
<dbReference type="Gene3D" id="3.40.1580.10">
    <property type="entry name" value="SMI1/KNR4-like"/>
    <property type="match status" value="1"/>
</dbReference>